<keyword evidence="3" id="KW-1185">Reference proteome</keyword>
<evidence type="ECO:0000313" key="3">
    <source>
        <dbReference type="Proteomes" id="UP001055156"/>
    </source>
</evidence>
<feature type="region of interest" description="Disordered" evidence="1">
    <location>
        <begin position="1"/>
        <end position="20"/>
    </location>
</feature>
<gene>
    <name evidence="2" type="ORF">LKMONMHP_3787</name>
</gene>
<evidence type="ECO:0000256" key="1">
    <source>
        <dbReference type="SAM" id="MobiDB-lite"/>
    </source>
</evidence>
<accession>A0ABQ4TFU1</accession>
<name>A0ABQ4TFU1_METOR</name>
<reference evidence="2" key="1">
    <citation type="journal article" date="2021" name="Front. Microbiol.">
        <title>Comprehensive Comparative Genomics and Phenotyping of Methylobacterium Species.</title>
        <authorList>
            <person name="Alessa O."/>
            <person name="Ogura Y."/>
            <person name="Fujitani Y."/>
            <person name="Takami H."/>
            <person name="Hayashi T."/>
            <person name="Sahin N."/>
            <person name="Tani A."/>
        </authorList>
    </citation>
    <scope>NUCLEOTIDE SEQUENCE</scope>
    <source>
        <strain evidence="2">NBRC 15689</strain>
    </source>
</reference>
<sequence>MKWYALRPRDPTDARWPLPDRPQVTLKAEDPADARRRFLQAYKSEPFGNPVSPVPDAGRGSFLGDEEALLVEETHTPETPKA</sequence>
<proteinExistence type="predicted"/>
<organism evidence="2 3">
    <name type="scientific">Methylobacterium organophilum</name>
    <dbReference type="NCBI Taxonomy" id="410"/>
    <lineage>
        <taxon>Bacteria</taxon>
        <taxon>Pseudomonadati</taxon>
        <taxon>Pseudomonadota</taxon>
        <taxon>Alphaproteobacteria</taxon>
        <taxon>Hyphomicrobiales</taxon>
        <taxon>Methylobacteriaceae</taxon>
        <taxon>Methylobacterium</taxon>
    </lineage>
</organism>
<dbReference type="Proteomes" id="UP001055156">
    <property type="component" value="Unassembled WGS sequence"/>
</dbReference>
<protein>
    <submittedName>
        <fullName evidence="2">Uncharacterized protein</fullName>
    </submittedName>
</protein>
<evidence type="ECO:0000313" key="2">
    <source>
        <dbReference type="EMBL" id="GJE28912.1"/>
    </source>
</evidence>
<reference evidence="2" key="2">
    <citation type="submission" date="2021-08" db="EMBL/GenBank/DDBJ databases">
        <authorList>
            <person name="Tani A."/>
            <person name="Ola A."/>
            <person name="Ogura Y."/>
            <person name="Katsura K."/>
            <person name="Hayashi T."/>
        </authorList>
    </citation>
    <scope>NUCLEOTIDE SEQUENCE</scope>
    <source>
        <strain evidence="2">NBRC 15689</strain>
    </source>
</reference>
<dbReference type="RefSeq" id="WP_241099422.1">
    <property type="nucleotide sequence ID" value="NZ_CP092848.1"/>
</dbReference>
<dbReference type="EMBL" id="BPQV01000012">
    <property type="protein sequence ID" value="GJE28912.1"/>
    <property type="molecule type" value="Genomic_DNA"/>
</dbReference>
<comment type="caution">
    <text evidence="2">The sequence shown here is derived from an EMBL/GenBank/DDBJ whole genome shotgun (WGS) entry which is preliminary data.</text>
</comment>